<feature type="transmembrane region" description="Helical" evidence="8">
    <location>
        <begin position="80"/>
        <end position="110"/>
    </location>
</feature>
<evidence type="ECO:0000259" key="9">
    <source>
        <dbReference type="Pfam" id="PF07885"/>
    </source>
</evidence>
<keyword evidence="5" id="KW-0406">Ion transport</keyword>
<accession>A7SCL7</accession>
<dbReference type="PANTHER" id="PTHR11537:SF252">
    <property type="entry name" value="POTASSIUM VOLTAGE-GATED CHANNEL PROTEIN SHAW"/>
    <property type="match status" value="1"/>
</dbReference>
<name>A7SCL7_NEMVE</name>
<evidence type="ECO:0000313" key="10">
    <source>
        <dbReference type="EMBL" id="EDO38516.1"/>
    </source>
</evidence>
<keyword evidence="11" id="KW-1185">Reference proteome</keyword>
<dbReference type="InParanoid" id="A7SCL7"/>
<evidence type="ECO:0000256" key="6">
    <source>
        <dbReference type="ARBA" id="ARBA00023136"/>
    </source>
</evidence>
<evidence type="ECO:0000256" key="4">
    <source>
        <dbReference type="ARBA" id="ARBA00022989"/>
    </source>
</evidence>
<organism evidence="10 11">
    <name type="scientific">Nematostella vectensis</name>
    <name type="common">Starlet sea anemone</name>
    <dbReference type="NCBI Taxonomy" id="45351"/>
    <lineage>
        <taxon>Eukaryota</taxon>
        <taxon>Metazoa</taxon>
        <taxon>Cnidaria</taxon>
        <taxon>Anthozoa</taxon>
        <taxon>Hexacorallia</taxon>
        <taxon>Actiniaria</taxon>
        <taxon>Edwardsiidae</taxon>
        <taxon>Nematostella</taxon>
    </lineage>
</organism>
<dbReference type="GO" id="GO:0016020">
    <property type="term" value="C:membrane"/>
    <property type="evidence" value="ECO:0000318"/>
    <property type="project" value="GO_Central"/>
</dbReference>
<proteinExistence type="predicted"/>
<dbReference type="AlphaFoldDB" id="A7SCL7"/>
<dbReference type="InterPro" id="IPR013099">
    <property type="entry name" value="K_chnl_dom"/>
</dbReference>
<keyword evidence="4 8" id="KW-1133">Transmembrane helix</keyword>
<comment type="subcellular location">
    <subcellularLocation>
        <location evidence="1">Membrane</location>
        <topology evidence="1">Multi-pass membrane protein</topology>
    </subcellularLocation>
</comment>
<dbReference type="PRINTS" id="PR00169">
    <property type="entry name" value="KCHANNEL"/>
</dbReference>
<dbReference type="GO" id="GO:0071805">
    <property type="term" value="P:potassium ion transmembrane transport"/>
    <property type="evidence" value="ECO:0000318"/>
    <property type="project" value="GO_Central"/>
</dbReference>
<dbReference type="Proteomes" id="UP000001593">
    <property type="component" value="Unassembled WGS sequence"/>
</dbReference>
<dbReference type="EMBL" id="DS469624">
    <property type="protein sequence ID" value="EDO38516.1"/>
    <property type="molecule type" value="Genomic_DNA"/>
</dbReference>
<evidence type="ECO:0000256" key="8">
    <source>
        <dbReference type="SAM" id="Phobius"/>
    </source>
</evidence>
<protein>
    <recommendedName>
        <fullName evidence="9">Potassium channel domain-containing protein</fullName>
    </recommendedName>
</protein>
<reference evidence="10 11" key="1">
    <citation type="journal article" date="2007" name="Science">
        <title>Sea anemone genome reveals ancestral eumetazoan gene repertoire and genomic organization.</title>
        <authorList>
            <person name="Putnam N.H."/>
            <person name="Srivastava M."/>
            <person name="Hellsten U."/>
            <person name="Dirks B."/>
            <person name="Chapman J."/>
            <person name="Salamov A."/>
            <person name="Terry A."/>
            <person name="Shapiro H."/>
            <person name="Lindquist E."/>
            <person name="Kapitonov V.V."/>
            <person name="Jurka J."/>
            <person name="Genikhovich G."/>
            <person name="Grigoriev I.V."/>
            <person name="Lucas S.M."/>
            <person name="Steele R.E."/>
            <person name="Finnerty J.R."/>
            <person name="Technau U."/>
            <person name="Martindale M.Q."/>
            <person name="Rokhsar D.S."/>
        </authorList>
    </citation>
    <scope>NUCLEOTIDE SEQUENCE [LARGE SCALE GENOMIC DNA]</scope>
    <source>
        <strain evidence="11">CH2 X CH6</strain>
    </source>
</reference>
<dbReference type="PANTHER" id="PTHR11537">
    <property type="entry name" value="VOLTAGE-GATED POTASSIUM CHANNEL"/>
    <property type="match status" value="1"/>
</dbReference>
<evidence type="ECO:0000256" key="5">
    <source>
        <dbReference type="ARBA" id="ARBA00023065"/>
    </source>
</evidence>
<dbReference type="GO" id="GO:0015276">
    <property type="term" value="F:ligand-gated monoatomic ion channel activity"/>
    <property type="evidence" value="ECO:0007669"/>
    <property type="project" value="InterPro"/>
</dbReference>
<evidence type="ECO:0000256" key="1">
    <source>
        <dbReference type="ARBA" id="ARBA00004141"/>
    </source>
</evidence>
<dbReference type="InterPro" id="IPR028325">
    <property type="entry name" value="VG_K_chnl"/>
</dbReference>
<dbReference type="HOGENOM" id="CLU_592258_0_0_1"/>
<keyword evidence="2" id="KW-0813">Transport</keyword>
<dbReference type="PhylomeDB" id="A7SCL7"/>
<evidence type="ECO:0000256" key="2">
    <source>
        <dbReference type="ARBA" id="ARBA00022448"/>
    </source>
</evidence>
<feature type="domain" description="Potassium channel" evidence="9">
    <location>
        <begin position="110"/>
        <end position="179"/>
    </location>
</feature>
<evidence type="ECO:0000313" key="11">
    <source>
        <dbReference type="Proteomes" id="UP000001593"/>
    </source>
</evidence>
<evidence type="ECO:0000256" key="7">
    <source>
        <dbReference type="ARBA" id="ARBA00023303"/>
    </source>
</evidence>
<dbReference type="Gene3D" id="1.10.287.70">
    <property type="match status" value="1"/>
</dbReference>
<dbReference type="GO" id="GO:0008076">
    <property type="term" value="C:voltage-gated potassium channel complex"/>
    <property type="evidence" value="ECO:0000318"/>
    <property type="project" value="GO_Central"/>
</dbReference>
<dbReference type="STRING" id="45351.A7SCL7"/>
<dbReference type="SUPFAM" id="SSF81324">
    <property type="entry name" value="Voltage-gated potassium channels"/>
    <property type="match status" value="1"/>
</dbReference>
<dbReference type="GO" id="GO:0005251">
    <property type="term" value="F:delayed rectifier potassium channel activity"/>
    <property type="evidence" value="ECO:0000318"/>
    <property type="project" value="GO_Central"/>
</dbReference>
<feature type="transmembrane region" description="Helical" evidence="8">
    <location>
        <begin position="122"/>
        <end position="143"/>
    </location>
</feature>
<keyword evidence="7" id="KW-0407">Ion channel</keyword>
<keyword evidence="6 8" id="KW-0472">Membrane</keyword>
<dbReference type="Pfam" id="PF07885">
    <property type="entry name" value="Ion_trans_2"/>
    <property type="match status" value="1"/>
</dbReference>
<keyword evidence="3 8" id="KW-0812">Transmembrane</keyword>
<dbReference type="OMA" id="ESEMYEY"/>
<evidence type="ECO:0000256" key="3">
    <source>
        <dbReference type="ARBA" id="ARBA00022692"/>
    </source>
</evidence>
<gene>
    <name evidence="10" type="ORF">NEMVEDRAFT_v1g210189</name>
</gene>
<sequence>MSMLHHCCGINPYNPMSCGELQHKTYEIGDVKPASDIEMPVIVNFKESGLRSQKNVVPMLPHTGVAFVVRRDRVEGDYSIQLLTSVFSAWPVLILTLLLSVLAGMIAWALDTSKNPKDFPRSFVHGACEGFWWAFVSMTTVGYGDRCPKSIQGRAFAVIWILVGICIISIFTATLTTSLTTISLDNKISLPGSKVAALVHSIDAITGFQAQADVKRFHTFEGVRAAMDNDEVVGALLDSYMIAKHKKSLPDAKYKVQEVIHQESLEYGAHVNDSGLSQCLTNFRYSKESMLYEIVEILLEKPLASGVREGSGTSDNDKLFDPDGEMFSRTLYVCFGVVGLCLLAGFTYELYRYKGGCRFRRGSTGNCRKGVLGFSQKCLGILAKDYGNPRKAYWNSRQRSMGILAKDYGISRKGVWEFLQRIMGFLAKAYGNSRKLTGEFSQSAKQLLAKEYWGISLNDNVI</sequence>
<dbReference type="GO" id="GO:0001508">
    <property type="term" value="P:action potential"/>
    <property type="evidence" value="ECO:0000318"/>
    <property type="project" value="GO_Central"/>
</dbReference>
<feature type="transmembrane region" description="Helical" evidence="8">
    <location>
        <begin position="155"/>
        <end position="175"/>
    </location>
</feature>
<feature type="transmembrane region" description="Helical" evidence="8">
    <location>
        <begin position="330"/>
        <end position="351"/>
    </location>
</feature>